<comment type="caution">
    <text evidence="1">The sequence shown here is derived from an EMBL/GenBank/DDBJ whole genome shotgun (WGS) entry which is preliminary data.</text>
</comment>
<proteinExistence type="predicted"/>
<evidence type="ECO:0000313" key="1">
    <source>
        <dbReference type="EMBL" id="MBK4347130.1"/>
    </source>
</evidence>
<dbReference type="AlphaFoldDB" id="A0A934W447"/>
<sequence length="86" mass="9539">MTPLGDRQRAVDELAPLEPATRGRLQHILLLANQAFSAESAVITVLDKDHQRDLAGTDELDVDLLRELAHMVQHELWPHVADPEAG</sequence>
<protein>
    <submittedName>
        <fullName evidence="1">Uncharacterized protein</fullName>
    </submittedName>
</protein>
<reference evidence="1" key="1">
    <citation type="submission" date="2021-01" db="EMBL/GenBank/DDBJ databases">
        <title>Lacisediminihabitans sp. nov. strain G11-30, isolated from Antarctic Soil.</title>
        <authorList>
            <person name="Li J."/>
        </authorList>
    </citation>
    <scope>NUCLEOTIDE SEQUENCE</scope>
    <source>
        <strain evidence="1">G11-30</strain>
    </source>
</reference>
<gene>
    <name evidence="1" type="ORF">IV501_05735</name>
</gene>
<name>A0A934W447_9MICO</name>
<dbReference type="Proteomes" id="UP000636458">
    <property type="component" value="Unassembled WGS sequence"/>
</dbReference>
<dbReference type="RefSeq" id="WP_200555501.1">
    <property type="nucleotide sequence ID" value="NZ_JAEPES010000002.1"/>
</dbReference>
<organism evidence="1 2">
    <name type="scientific">Lacisediminihabitans changchengi</name>
    <dbReference type="NCBI Taxonomy" id="2787634"/>
    <lineage>
        <taxon>Bacteria</taxon>
        <taxon>Bacillati</taxon>
        <taxon>Actinomycetota</taxon>
        <taxon>Actinomycetes</taxon>
        <taxon>Micrococcales</taxon>
        <taxon>Microbacteriaceae</taxon>
        <taxon>Lacisediminihabitans</taxon>
    </lineage>
</organism>
<dbReference type="EMBL" id="JAEPES010000002">
    <property type="protein sequence ID" value="MBK4347130.1"/>
    <property type="molecule type" value="Genomic_DNA"/>
</dbReference>
<evidence type="ECO:0000313" key="2">
    <source>
        <dbReference type="Proteomes" id="UP000636458"/>
    </source>
</evidence>
<accession>A0A934W447</accession>
<keyword evidence="2" id="KW-1185">Reference proteome</keyword>